<dbReference type="AlphaFoldDB" id="A0A2K8UF25"/>
<organism evidence="3 4">
    <name type="scientific">Candidatus Thiodictyon syntrophicum</name>
    <dbReference type="NCBI Taxonomy" id="1166950"/>
    <lineage>
        <taxon>Bacteria</taxon>
        <taxon>Pseudomonadati</taxon>
        <taxon>Pseudomonadota</taxon>
        <taxon>Gammaproteobacteria</taxon>
        <taxon>Chromatiales</taxon>
        <taxon>Chromatiaceae</taxon>
        <taxon>Thiodictyon</taxon>
    </lineage>
</organism>
<dbReference type="InterPro" id="IPR018968">
    <property type="entry name" value="Phasin"/>
</dbReference>
<protein>
    <recommendedName>
        <fullName evidence="2">Phasin domain-containing protein</fullName>
    </recommendedName>
</protein>
<dbReference type="Proteomes" id="UP000232638">
    <property type="component" value="Chromosome"/>
</dbReference>
<evidence type="ECO:0000259" key="2">
    <source>
        <dbReference type="Pfam" id="PF09361"/>
    </source>
</evidence>
<feature type="domain" description="Phasin" evidence="2">
    <location>
        <begin position="45"/>
        <end position="140"/>
    </location>
</feature>
<dbReference type="EMBL" id="CP020370">
    <property type="protein sequence ID" value="AUB84142.1"/>
    <property type="molecule type" value="Genomic_DNA"/>
</dbReference>
<gene>
    <name evidence="3" type="ORF">THSYN_26530</name>
</gene>
<keyword evidence="4" id="KW-1185">Reference proteome</keyword>
<name>A0A2K8UF25_9GAMM</name>
<dbReference type="InterPro" id="IPR010127">
    <property type="entry name" value="Phasin_subfam-1"/>
</dbReference>
<accession>A0A2K8UF25</accession>
<evidence type="ECO:0000313" key="3">
    <source>
        <dbReference type="EMBL" id="AUB84142.1"/>
    </source>
</evidence>
<proteinExistence type="predicted"/>
<sequence length="156" mass="16908">MSDTFNVFGDWGKTMTSLDLTKGTEELLGFVAGLQVPGVNMDALVASQRENLQALSAANQAAVAGYQAVAEYQMKILQETMQRLTAAIAGLAAVKSPQELVAAETELARKSFETALRQMRELAQIVTEANQEAAEVIARRIPESLEEIKDVLKVPQ</sequence>
<dbReference type="Pfam" id="PF09361">
    <property type="entry name" value="Phasin_2"/>
    <property type="match status" value="1"/>
</dbReference>
<reference evidence="3 4" key="1">
    <citation type="submission" date="2017-03" db="EMBL/GenBank/DDBJ databases">
        <title>Complete genome sequence of Candidatus 'Thiodictyon syntrophicum' sp. nov. strain Cad16T, a photolithoautotroph purple sulfur bacterium isolated from an alpine meromictic lake.</title>
        <authorList>
            <person name="Luedin S.M."/>
            <person name="Pothier J.F."/>
            <person name="Danza F."/>
            <person name="Storelli N."/>
            <person name="Wittwer M."/>
            <person name="Tonolla M."/>
        </authorList>
    </citation>
    <scope>NUCLEOTIDE SEQUENCE [LARGE SCALE GENOMIC DNA]</scope>
    <source>
        <strain evidence="3 4">Cad16T</strain>
    </source>
</reference>
<dbReference type="NCBIfam" id="TIGR01841">
    <property type="entry name" value="phasin"/>
    <property type="match status" value="1"/>
</dbReference>
<dbReference type="RefSeq" id="WP_100921808.1">
    <property type="nucleotide sequence ID" value="NZ_CP020370.1"/>
</dbReference>
<evidence type="ECO:0000313" key="4">
    <source>
        <dbReference type="Proteomes" id="UP000232638"/>
    </source>
</evidence>
<dbReference type="KEGG" id="tsy:THSYN_26530"/>
<keyword evidence="1" id="KW-0175">Coiled coil</keyword>
<feature type="coiled-coil region" evidence="1">
    <location>
        <begin position="112"/>
        <end position="139"/>
    </location>
</feature>
<evidence type="ECO:0000256" key="1">
    <source>
        <dbReference type="SAM" id="Coils"/>
    </source>
</evidence>
<dbReference type="OrthoDB" id="9812006at2"/>